<comment type="similarity">
    <text evidence="3">Belongs to the complement C6/C7/C8/C9 family.</text>
</comment>
<reference evidence="13" key="1">
    <citation type="submission" date="2025-08" db="UniProtKB">
        <authorList>
            <consortium name="RefSeq"/>
        </authorList>
    </citation>
    <scope>IDENTIFICATION</scope>
</reference>
<accession>A0A6J1VJ62</accession>
<feature type="signal peptide" evidence="9">
    <location>
        <begin position="1"/>
        <end position="20"/>
    </location>
</feature>
<organism evidence="12 13">
    <name type="scientific">Notechis scutatus</name>
    <name type="common">mainland tiger snake</name>
    <dbReference type="NCBI Taxonomy" id="8663"/>
    <lineage>
        <taxon>Eukaryota</taxon>
        <taxon>Metazoa</taxon>
        <taxon>Chordata</taxon>
        <taxon>Craniata</taxon>
        <taxon>Vertebrata</taxon>
        <taxon>Euteleostomi</taxon>
        <taxon>Lepidosauria</taxon>
        <taxon>Squamata</taxon>
        <taxon>Bifurcata</taxon>
        <taxon>Unidentata</taxon>
        <taxon>Episquamata</taxon>
        <taxon>Toxicofera</taxon>
        <taxon>Serpentes</taxon>
        <taxon>Colubroidea</taxon>
        <taxon>Elapidae</taxon>
        <taxon>Hydrophiinae</taxon>
        <taxon>Notechis</taxon>
    </lineage>
</organism>
<dbReference type="InterPro" id="IPR052784">
    <property type="entry name" value="Perforin-1_pore-forming"/>
</dbReference>
<evidence type="ECO:0000256" key="5">
    <source>
        <dbReference type="ARBA" id="ARBA00022729"/>
    </source>
</evidence>
<dbReference type="Pfam" id="PF01823">
    <property type="entry name" value="MACPF"/>
    <property type="match status" value="1"/>
</dbReference>
<keyword evidence="8" id="KW-1015">Disulfide bond</keyword>
<evidence type="ECO:0000256" key="8">
    <source>
        <dbReference type="ARBA" id="ARBA00023157"/>
    </source>
</evidence>
<evidence type="ECO:0000256" key="3">
    <source>
        <dbReference type="ARBA" id="ARBA00009214"/>
    </source>
</evidence>
<evidence type="ECO:0000256" key="7">
    <source>
        <dbReference type="ARBA" id="ARBA00023136"/>
    </source>
</evidence>
<dbReference type="PROSITE" id="PS50004">
    <property type="entry name" value="C2"/>
    <property type="match status" value="1"/>
</dbReference>
<dbReference type="PROSITE" id="PS00279">
    <property type="entry name" value="MACPF_1"/>
    <property type="match status" value="1"/>
</dbReference>
<evidence type="ECO:0000256" key="1">
    <source>
        <dbReference type="ARBA" id="ARBA00004370"/>
    </source>
</evidence>
<dbReference type="PROSITE" id="PS51412">
    <property type="entry name" value="MACPF_2"/>
    <property type="match status" value="1"/>
</dbReference>
<name>A0A6J1VJ62_9SAUR</name>
<dbReference type="Proteomes" id="UP000504612">
    <property type="component" value="Unplaced"/>
</dbReference>
<evidence type="ECO:0000256" key="2">
    <source>
        <dbReference type="ARBA" id="ARBA00004613"/>
    </source>
</evidence>
<gene>
    <name evidence="13" type="primary">LOC113425321</name>
</gene>
<dbReference type="GO" id="GO:0001771">
    <property type="term" value="P:immunological synapse formation"/>
    <property type="evidence" value="ECO:0007669"/>
    <property type="project" value="TreeGrafter"/>
</dbReference>
<protein>
    <submittedName>
        <fullName evidence="13">Perforin-1-like</fullName>
    </submittedName>
</protein>
<dbReference type="GO" id="GO:0051607">
    <property type="term" value="P:defense response to virus"/>
    <property type="evidence" value="ECO:0007669"/>
    <property type="project" value="TreeGrafter"/>
</dbReference>
<dbReference type="GO" id="GO:0016020">
    <property type="term" value="C:membrane"/>
    <property type="evidence" value="ECO:0007669"/>
    <property type="project" value="UniProtKB-SubCell"/>
</dbReference>
<dbReference type="InterPro" id="IPR035892">
    <property type="entry name" value="C2_domain_sf"/>
</dbReference>
<dbReference type="AlphaFoldDB" id="A0A6J1VJ62"/>
<dbReference type="InterPro" id="IPR020864">
    <property type="entry name" value="MACPF"/>
</dbReference>
<keyword evidence="4" id="KW-0964">Secreted</keyword>
<dbReference type="GO" id="GO:0022829">
    <property type="term" value="F:wide pore channel activity"/>
    <property type="evidence" value="ECO:0007669"/>
    <property type="project" value="TreeGrafter"/>
</dbReference>
<dbReference type="SUPFAM" id="SSF49562">
    <property type="entry name" value="C2 domain (Calcium/lipid-binding domain, CaLB)"/>
    <property type="match status" value="1"/>
</dbReference>
<evidence type="ECO:0000259" key="11">
    <source>
        <dbReference type="PROSITE" id="PS51412"/>
    </source>
</evidence>
<dbReference type="RefSeq" id="XP_026543202.1">
    <property type="nucleotide sequence ID" value="XM_026687417.1"/>
</dbReference>
<dbReference type="InterPro" id="IPR020863">
    <property type="entry name" value="MACPF_CS"/>
</dbReference>
<evidence type="ECO:0000256" key="6">
    <source>
        <dbReference type="ARBA" id="ARBA00022852"/>
    </source>
</evidence>
<dbReference type="Gene3D" id="2.60.40.150">
    <property type="entry name" value="C2 domain"/>
    <property type="match status" value="1"/>
</dbReference>
<keyword evidence="7" id="KW-0472">Membrane</keyword>
<evidence type="ECO:0000256" key="4">
    <source>
        <dbReference type="ARBA" id="ARBA00022525"/>
    </source>
</evidence>
<dbReference type="GO" id="GO:0005576">
    <property type="term" value="C:extracellular region"/>
    <property type="evidence" value="ECO:0007669"/>
    <property type="project" value="UniProtKB-SubCell"/>
</dbReference>
<evidence type="ECO:0000256" key="9">
    <source>
        <dbReference type="SAM" id="SignalP"/>
    </source>
</evidence>
<sequence>MPQLHLFFMVYLASFHFSLPFHNSACDTYPRHECKDHVNFIPGHNFIGEGVDITTLERKAAYVVDISKWQGPNGTCTLCRNDNMGEQLQRLPLVGVDWRQKEICHQQTSSFVDELDIDVANAVAKDVTNDWKTELAEDLMTEDQGFSKAQVAFAGSRSKMAIFAYQKTREDRYSFLRNEIECKHYSLGLQTDPLLSFHFARAVGKLPPNHDPEEYQHFINKFGTHYINKVNLGGRVRYLVALKTCIMTLMGFTAEKVKLCLDLKTNLKHMGFGGSISLRSKCAKLQFGKSKFRFHDLYMDQDTEVVGGHKNMVFSESRDMHHLAEWMDSTKRTPGLVSYSLLSLHTLLNKTDPRRNFLKQAIVSYIKQRALRRDCRQSCPENFNSLVHKCTCMCIPNGVINDKCCGTEQGRAYLKFHVHSGSGLWGDYFSSTDAYVKIFFQNQERRTRVIGGNDNPQWSEILNFGAVTLDGNDKFVMEVWDSEVWHDELLDQCQGRLRSGFSGWLRCYLQHGYVWFNYMLTCAPTLTGSSCHDYVPLHLPTSYFNDTNPNWETSWSHKFRT</sequence>
<dbReference type="KEGG" id="nss:113425321"/>
<feature type="domain" description="MACPF" evidence="11">
    <location>
        <begin position="30"/>
        <end position="373"/>
    </location>
</feature>
<evidence type="ECO:0000313" key="12">
    <source>
        <dbReference type="Proteomes" id="UP000504612"/>
    </source>
</evidence>
<dbReference type="GeneID" id="113425321"/>
<evidence type="ECO:0000259" key="10">
    <source>
        <dbReference type="PROSITE" id="PS50004"/>
    </source>
</evidence>
<dbReference type="GO" id="GO:0001913">
    <property type="term" value="P:T cell mediated cytotoxicity"/>
    <property type="evidence" value="ECO:0007669"/>
    <property type="project" value="TreeGrafter"/>
</dbReference>
<keyword evidence="6" id="KW-0204">Cytolysis</keyword>
<dbReference type="SMART" id="SM00457">
    <property type="entry name" value="MACPF"/>
    <property type="match status" value="1"/>
</dbReference>
<keyword evidence="5 9" id="KW-0732">Signal</keyword>
<dbReference type="SMART" id="SM00239">
    <property type="entry name" value="C2"/>
    <property type="match status" value="1"/>
</dbReference>
<dbReference type="InterPro" id="IPR000008">
    <property type="entry name" value="C2_dom"/>
</dbReference>
<dbReference type="PANTHER" id="PTHR46096">
    <property type="entry name" value="PERFORIN-1"/>
    <property type="match status" value="1"/>
</dbReference>
<proteinExistence type="inferred from homology"/>
<comment type="subcellular location">
    <subcellularLocation>
        <location evidence="1">Membrane</location>
    </subcellularLocation>
    <subcellularLocation>
        <location evidence="2">Secreted</location>
    </subcellularLocation>
</comment>
<dbReference type="GO" id="GO:0031640">
    <property type="term" value="P:killing of cells of another organism"/>
    <property type="evidence" value="ECO:0007669"/>
    <property type="project" value="UniProtKB-KW"/>
</dbReference>
<feature type="domain" description="C2" evidence="10">
    <location>
        <begin position="396"/>
        <end position="516"/>
    </location>
</feature>
<evidence type="ECO:0000313" key="13">
    <source>
        <dbReference type="RefSeq" id="XP_026543202.1"/>
    </source>
</evidence>
<feature type="chain" id="PRO_5027059727" evidence="9">
    <location>
        <begin position="21"/>
        <end position="561"/>
    </location>
</feature>
<dbReference type="Pfam" id="PF00168">
    <property type="entry name" value="C2"/>
    <property type="match status" value="1"/>
</dbReference>
<keyword evidence="12" id="KW-1185">Reference proteome</keyword>
<dbReference type="PANTHER" id="PTHR46096:SF3">
    <property type="entry name" value="PERFORIN-1"/>
    <property type="match status" value="1"/>
</dbReference>